<keyword evidence="2" id="KW-0547">Nucleotide-binding</keyword>
<dbReference type="PROSITE" id="PS51903">
    <property type="entry name" value="CLP_R"/>
    <property type="match status" value="1"/>
</dbReference>
<dbReference type="Proteomes" id="UP001497457">
    <property type="component" value="Chromosome 9rd"/>
</dbReference>
<dbReference type="Pfam" id="PF17871">
    <property type="entry name" value="AAA_lid_9"/>
    <property type="match status" value="1"/>
</dbReference>
<dbReference type="Gene3D" id="1.10.8.60">
    <property type="match status" value="1"/>
</dbReference>
<dbReference type="SMART" id="SM00382">
    <property type="entry name" value="AAA"/>
    <property type="match status" value="1"/>
</dbReference>
<gene>
    <name evidence="7" type="ORF">URODEC1_LOCUS117847</name>
</gene>
<dbReference type="PROSITE" id="PS00870">
    <property type="entry name" value="CLPAB_1"/>
    <property type="match status" value="1"/>
</dbReference>
<keyword evidence="8" id="KW-1185">Reference proteome</keyword>
<keyword evidence="3" id="KW-0067">ATP-binding</keyword>
<accession>A0ABC9GQY2</accession>
<dbReference type="InterPro" id="IPR050130">
    <property type="entry name" value="ClpA_ClpB"/>
</dbReference>
<dbReference type="InterPro" id="IPR003593">
    <property type="entry name" value="AAA+_ATPase"/>
</dbReference>
<dbReference type="SUPFAM" id="SSF81923">
    <property type="entry name" value="Double Clp-N motif"/>
    <property type="match status" value="1"/>
</dbReference>
<dbReference type="InterPro" id="IPR041546">
    <property type="entry name" value="ClpA/ClpB_AAA_lid"/>
</dbReference>
<evidence type="ECO:0000313" key="7">
    <source>
        <dbReference type="EMBL" id="CAL5097767.1"/>
    </source>
</evidence>
<dbReference type="CDD" id="cd00009">
    <property type="entry name" value="AAA"/>
    <property type="match status" value="1"/>
</dbReference>
<dbReference type="Gene3D" id="4.10.860.10">
    <property type="entry name" value="UVR domain"/>
    <property type="match status" value="1"/>
</dbReference>
<dbReference type="PANTHER" id="PTHR11638:SF155">
    <property type="entry name" value="CHAPERONE PROTEIN CLPC1, CHLOROPLASTIC-LIKE"/>
    <property type="match status" value="1"/>
</dbReference>
<dbReference type="FunFam" id="1.10.8.60:FF:000011">
    <property type="entry name" value="ATP-dependent Clp protease ATP-binding subunit"/>
    <property type="match status" value="1"/>
</dbReference>
<evidence type="ECO:0000256" key="1">
    <source>
        <dbReference type="ARBA" id="ARBA00022737"/>
    </source>
</evidence>
<keyword evidence="4" id="KW-0143">Chaperone</keyword>
<dbReference type="InterPro" id="IPR004176">
    <property type="entry name" value="Clp_R_N"/>
</dbReference>
<evidence type="ECO:0000256" key="3">
    <source>
        <dbReference type="ARBA" id="ARBA00022840"/>
    </source>
</evidence>
<sequence>MAGTLLQSVALGTTFAGRISTQRWRSQGTRRPASMLAMSLSRPVKMSAFVGLRSVHSFSVTPTVSNTRSAVASYRSSRRTRRSRFVTRAMFERFTEKAIKVIMLAQEEARRLGHNFVGTEQILLGLIGEGTGIAAKVLKSMGINLKDARVEVEKIIGRGNGFVAVEIPFTPRAKRVLELSLEEARQLGHNYIGSEHLLLGLLREGEGVAARVLESLGADPSNIRTQVIRMIGETTEAVGAGVGGGSSGNKMPTLEEYGTNLTKLAEEGKLDPVVGRQPQIERVVQILGRRTKNNPCLIGEPGVGKTAIAEGLAQRISTGDVPETIEGKKVITLDMGLLVAGTKYRGEFEERLKKLMEEVKQSDEIILFIDEVHTLIGAGAAEGAIDAANILKPALARGELQCIGATTLDEYRKHIEKDPALERRFQPVKVPEPTVDETIEILRGLRERYEIHHKLRYTDEALIAAAKLSYQYISDRFLPDKAIDLIDEAGSRVRLQHAQCRFLRKQESLTRSSNKSRNRRMKLSVARILKRLESCEIVKWN</sequence>
<protein>
    <recommendedName>
        <fullName evidence="6">Clp R domain-containing protein</fullName>
    </recommendedName>
</protein>
<keyword evidence="1 5" id="KW-0677">Repeat</keyword>
<dbReference type="Gene3D" id="1.10.1780.10">
    <property type="entry name" value="Clp, N-terminal domain"/>
    <property type="match status" value="1"/>
</dbReference>
<proteinExistence type="predicted"/>
<dbReference type="InterPro" id="IPR003959">
    <property type="entry name" value="ATPase_AAA_core"/>
</dbReference>
<organism evidence="7 8">
    <name type="scientific">Urochloa decumbens</name>
    <dbReference type="NCBI Taxonomy" id="240449"/>
    <lineage>
        <taxon>Eukaryota</taxon>
        <taxon>Viridiplantae</taxon>
        <taxon>Streptophyta</taxon>
        <taxon>Embryophyta</taxon>
        <taxon>Tracheophyta</taxon>
        <taxon>Spermatophyta</taxon>
        <taxon>Magnoliopsida</taxon>
        <taxon>Liliopsida</taxon>
        <taxon>Poales</taxon>
        <taxon>Poaceae</taxon>
        <taxon>PACMAD clade</taxon>
        <taxon>Panicoideae</taxon>
        <taxon>Panicodae</taxon>
        <taxon>Paniceae</taxon>
        <taxon>Melinidinae</taxon>
        <taxon>Urochloa</taxon>
    </lineage>
</organism>
<evidence type="ECO:0000313" key="8">
    <source>
        <dbReference type="Proteomes" id="UP001497457"/>
    </source>
</evidence>
<dbReference type="GO" id="GO:0005524">
    <property type="term" value="F:ATP binding"/>
    <property type="evidence" value="ECO:0007669"/>
    <property type="project" value="UniProtKB-KW"/>
</dbReference>
<dbReference type="FunFam" id="1.10.1780.10:FF:000004">
    <property type="entry name" value="ATP-dependent Clp protease ATP-binding subunit ClpC"/>
    <property type="match status" value="1"/>
</dbReference>
<dbReference type="InterPro" id="IPR036628">
    <property type="entry name" value="Clp_N_dom_sf"/>
</dbReference>
<dbReference type="SUPFAM" id="SSF52540">
    <property type="entry name" value="P-loop containing nucleoside triphosphate hydrolases"/>
    <property type="match status" value="1"/>
</dbReference>
<dbReference type="Gene3D" id="3.40.50.300">
    <property type="entry name" value="P-loop containing nucleotide triphosphate hydrolases"/>
    <property type="match status" value="1"/>
</dbReference>
<evidence type="ECO:0000259" key="6">
    <source>
        <dbReference type="PROSITE" id="PS51903"/>
    </source>
</evidence>
<feature type="domain" description="Clp R" evidence="6">
    <location>
        <begin position="91"/>
        <end position="233"/>
    </location>
</feature>
<dbReference type="Pfam" id="PF02861">
    <property type="entry name" value="Clp_N"/>
    <property type="match status" value="1"/>
</dbReference>
<evidence type="ECO:0000256" key="5">
    <source>
        <dbReference type="PROSITE-ProRule" id="PRU01251"/>
    </source>
</evidence>
<dbReference type="EMBL" id="OZ075119">
    <property type="protein sequence ID" value="CAL5097767.1"/>
    <property type="molecule type" value="Genomic_DNA"/>
</dbReference>
<dbReference type="InterPro" id="IPR018368">
    <property type="entry name" value="ClpA/B_CS1"/>
</dbReference>
<dbReference type="InterPro" id="IPR027417">
    <property type="entry name" value="P-loop_NTPase"/>
</dbReference>
<reference evidence="7" key="1">
    <citation type="submission" date="2024-10" db="EMBL/GenBank/DDBJ databases">
        <authorList>
            <person name="Ryan C."/>
        </authorList>
    </citation>
    <scope>NUCLEOTIDE SEQUENCE [LARGE SCALE GENOMIC DNA]</scope>
</reference>
<dbReference type="PANTHER" id="PTHR11638">
    <property type="entry name" value="ATP-DEPENDENT CLP PROTEASE"/>
    <property type="match status" value="1"/>
</dbReference>
<dbReference type="Pfam" id="PF00004">
    <property type="entry name" value="AAA"/>
    <property type="match status" value="1"/>
</dbReference>
<name>A0ABC9GQY2_9POAL</name>
<evidence type="ECO:0000256" key="2">
    <source>
        <dbReference type="ARBA" id="ARBA00022741"/>
    </source>
</evidence>
<dbReference type="AlphaFoldDB" id="A0ABC9GQY2"/>
<dbReference type="FunFam" id="3.40.50.300:FF:000010">
    <property type="entry name" value="Chaperone clpB 1, putative"/>
    <property type="match status" value="1"/>
</dbReference>
<evidence type="ECO:0000256" key="4">
    <source>
        <dbReference type="ARBA" id="ARBA00023186"/>
    </source>
</evidence>